<dbReference type="PANTHER" id="PTHR36932:SF1">
    <property type="entry name" value="CAPSULAR POLYSACCHARIDE BIOSYNTHESIS PROTEIN"/>
    <property type="match status" value="1"/>
</dbReference>
<comment type="caution">
    <text evidence="1">The sequence shown here is derived from an EMBL/GenBank/DDBJ whole genome shotgun (WGS) entry which is preliminary data.</text>
</comment>
<evidence type="ECO:0000313" key="2">
    <source>
        <dbReference type="Proteomes" id="UP000317332"/>
    </source>
</evidence>
<dbReference type="InterPro" id="IPR042099">
    <property type="entry name" value="ANL_N_sf"/>
</dbReference>
<dbReference type="EMBL" id="VHIQ01000003">
    <property type="protein sequence ID" value="TPV34059.1"/>
    <property type="molecule type" value="Genomic_DNA"/>
</dbReference>
<organism evidence="1 2">
    <name type="scientific">Paucihalobacter ruber</name>
    <dbReference type="NCBI Taxonomy" id="2567861"/>
    <lineage>
        <taxon>Bacteria</taxon>
        <taxon>Pseudomonadati</taxon>
        <taxon>Bacteroidota</taxon>
        <taxon>Flavobacteriia</taxon>
        <taxon>Flavobacteriales</taxon>
        <taxon>Flavobacteriaceae</taxon>
        <taxon>Paucihalobacter</taxon>
    </lineage>
</organism>
<sequence length="426" mass="48545">MAFQMNLRKILFHALDTLKGSKQRKHLKEIQQIIGSGQINTYQLEKILEYAHNTTPFYQSVDLSKGLEGFPVINKNSIKANYTNFQSTTFKHKNNRIVATSGSTGTPFKVVQNKNKVSRNAADNLYFSQLAGYTLGNKLYYFRMWNAFEKKGLLSRWALNMVPVDVFDLKDDYLKTFFEKLRLNKTEKSWLGYASTFETLCKYLDKTNATPINCNLKSVIAISESLAPYTKETLKKYFNVNTVSRYSNVENGIIAQQLPNTSYFLINTASYVVEILDINTNKPLQHGQTGRIVVTDLFNYAMPLIRYDTGDVGAMKLINNQLVLTSVEGRKIDAITNTKGEIIANNILLLLNKYHELNQCQLIQKADKQYLFKINIDGPFNNEAKFIAEFKTYLGSDAVIDIAYVNEIPLLASGKRRVMVNEINQS</sequence>
<dbReference type="OrthoDB" id="580775at2"/>
<dbReference type="Gene3D" id="3.40.50.12780">
    <property type="entry name" value="N-terminal domain of ligase-like"/>
    <property type="match status" value="1"/>
</dbReference>
<dbReference type="SUPFAM" id="SSF56801">
    <property type="entry name" value="Acetyl-CoA synthetase-like"/>
    <property type="match status" value="1"/>
</dbReference>
<dbReference type="Proteomes" id="UP000317332">
    <property type="component" value="Unassembled WGS sequence"/>
</dbReference>
<accession>A0A506PKC6</accession>
<protein>
    <submittedName>
        <fullName evidence="1">Phenylacetate--CoA ligase family protein</fullName>
    </submittedName>
</protein>
<gene>
    <name evidence="1" type="ORF">FJ651_07825</name>
</gene>
<keyword evidence="1" id="KW-0436">Ligase</keyword>
<dbReference type="InterPro" id="IPR053158">
    <property type="entry name" value="CapK_Type1_Caps_Biosynth"/>
</dbReference>
<name>A0A506PKC6_9FLAO</name>
<proteinExistence type="predicted"/>
<evidence type="ECO:0000313" key="1">
    <source>
        <dbReference type="EMBL" id="TPV34059.1"/>
    </source>
</evidence>
<dbReference type="AlphaFoldDB" id="A0A506PKC6"/>
<dbReference type="RefSeq" id="WP_140989956.1">
    <property type="nucleotide sequence ID" value="NZ_VHIQ01000003.1"/>
</dbReference>
<dbReference type="PANTHER" id="PTHR36932">
    <property type="entry name" value="CAPSULAR POLYSACCHARIDE BIOSYNTHESIS PROTEIN"/>
    <property type="match status" value="1"/>
</dbReference>
<dbReference type="GO" id="GO:0016874">
    <property type="term" value="F:ligase activity"/>
    <property type="evidence" value="ECO:0007669"/>
    <property type="project" value="UniProtKB-KW"/>
</dbReference>
<keyword evidence="2" id="KW-1185">Reference proteome</keyword>
<reference evidence="1 2" key="1">
    <citation type="submission" date="2019-06" db="EMBL/GenBank/DDBJ databases">
        <title>Flavobacteriaceae Paucihalobacterium erythroidium CWB-1, complete genome.</title>
        <authorList>
            <person name="Wu S."/>
        </authorList>
    </citation>
    <scope>NUCLEOTIDE SEQUENCE [LARGE SCALE GENOMIC DNA]</scope>
    <source>
        <strain evidence="1 2">CWB-1</strain>
    </source>
</reference>